<reference evidence="4" key="3">
    <citation type="journal article" date="2005" name="Nature">
        <title>The map-based sequence of the rice genome.</title>
        <authorList>
            <consortium name="International rice genome sequencing project (IRGSP)"/>
            <person name="Matsumoto T."/>
            <person name="Wu J."/>
            <person name="Kanamori H."/>
            <person name="Katayose Y."/>
            <person name="Fujisawa M."/>
            <person name="Namiki N."/>
            <person name="Mizuno H."/>
            <person name="Yamamoto K."/>
            <person name="Antonio B.A."/>
            <person name="Baba T."/>
            <person name="Sakata K."/>
            <person name="Nagamura Y."/>
            <person name="Aoki H."/>
            <person name="Arikawa K."/>
            <person name="Arita K."/>
            <person name="Bito T."/>
            <person name="Chiden Y."/>
            <person name="Fujitsuka N."/>
            <person name="Fukunaka R."/>
            <person name="Hamada M."/>
            <person name="Harada C."/>
            <person name="Hayashi A."/>
            <person name="Hijishita S."/>
            <person name="Honda M."/>
            <person name="Hosokawa S."/>
            <person name="Ichikawa Y."/>
            <person name="Idonuma A."/>
            <person name="Iijima M."/>
            <person name="Ikeda M."/>
            <person name="Ikeno M."/>
            <person name="Ito K."/>
            <person name="Ito S."/>
            <person name="Ito T."/>
            <person name="Ito Y."/>
            <person name="Ito Y."/>
            <person name="Iwabuchi A."/>
            <person name="Kamiya K."/>
            <person name="Karasawa W."/>
            <person name="Kurita K."/>
            <person name="Katagiri S."/>
            <person name="Kikuta A."/>
            <person name="Kobayashi H."/>
            <person name="Kobayashi N."/>
            <person name="Machita K."/>
            <person name="Maehara T."/>
            <person name="Masukawa M."/>
            <person name="Mizubayashi T."/>
            <person name="Mukai Y."/>
            <person name="Nagasaki H."/>
            <person name="Nagata Y."/>
            <person name="Naito S."/>
            <person name="Nakashima M."/>
            <person name="Nakama Y."/>
            <person name="Nakamichi Y."/>
            <person name="Nakamura M."/>
            <person name="Meguro A."/>
            <person name="Negishi M."/>
            <person name="Ohta I."/>
            <person name="Ohta T."/>
            <person name="Okamoto M."/>
            <person name="Ono N."/>
            <person name="Saji S."/>
            <person name="Sakaguchi M."/>
            <person name="Sakai K."/>
            <person name="Shibata M."/>
            <person name="Shimokawa T."/>
            <person name="Song J."/>
            <person name="Takazaki Y."/>
            <person name="Terasawa K."/>
            <person name="Tsugane M."/>
            <person name="Tsuji K."/>
            <person name="Ueda S."/>
            <person name="Waki K."/>
            <person name="Yamagata H."/>
            <person name="Yamamoto M."/>
            <person name="Yamamoto S."/>
            <person name="Yamane H."/>
            <person name="Yoshiki S."/>
            <person name="Yoshihara R."/>
            <person name="Yukawa K."/>
            <person name="Zhong H."/>
            <person name="Yano M."/>
            <person name="Yuan Q."/>
            <person name="Ouyang S."/>
            <person name="Liu J."/>
            <person name="Jones K.M."/>
            <person name="Gansberger K."/>
            <person name="Moffat K."/>
            <person name="Hill J."/>
            <person name="Bera J."/>
            <person name="Fadrosh D."/>
            <person name="Jin S."/>
            <person name="Johri S."/>
            <person name="Kim M."/>
            <person name="Overton L."/>
            <person name="Reardon M."/>
            <person name="Tsitrin T."/>
            <person name="Vuong H."/>
            <person name="Weaver B."/>
            <person name="Ciecko A."/>
            <person name="Tallon L."/>
            <person name="Jackson J."/>
            <person name="Pai G."/>
            <person name="Aken S.V."/>
            <person name="Utterback T."/>
            <person name="Reidmuller S."/>
            <person name="Feldblyum T."/>
            <person name="Hsiao J."/>
            <person name="Zismann V."/>
            <person name="Iobst S."/>
            <person name="de Vazeille A.R."/>
            <person name="Buell C.R."/>
            <person name="Ying K."/>
            <person name="Li Y."/>
            <person name="Lu T."/>
            <person name="Huang Y."/>
            <person name="Zhao Q."/>
            <person name="Feng Q."/>
            <person name="Zhang L."/>
            <person name="Zhu J."/>
            <person name="Weng Q."/>
            <person name="Mu J."/>
            <person name="Lu Y."/>
            <person name="Fan D."/>
            <person name="Liu Y."/>
            <person name="Guan J."/>
            <person name="Zhang Y."/>
            <person name="Yu S."/>
            <person name="Liu X."/>
            <person name="Zhang Y."/>
            <person name="Hong G."/>
            <person name="Han B."/>
            <person name="Choisne N."/>
            <person name="Demange N."/>
            <person name="Orjeda G."/>
            <person name="Samain S."/>
            <person name="Cattolico L."/>
            <person name="Pelletier E."/>
            <person name="Couloux A."/>
            <person name="Segurens B."/>
            <person name="Wincker P."/>
            <person name="D'Hont A."/>
            <person name="Scarpelli C."/>
            <person name="Weissenbach J."/>
            <person name="Salanoubat M."/>
            <person name="Quetier F."/>
            <person name="Yu Y."/>
            <person name="Kim H.R."/>
            <person name="Rambo T."/>
            <person name="Currie J."/>
            <person name="Collura K."/>
            <person name="Luo M."/>
            <person name="Yang T."/>
            <person name="Ammiraju J.S.S."/>
            <person name="Engler F."/>
            <person name="Soderlund C."/>
            <person name="Wing R.A."/>
            <person name="Palmer L.E."/>
            <person name="de la Bastide M."/>
            <person name="Spiegel L."/>
            <person name="Nascimento L."/>
            <person name="Zutavern T."/>
            <person name="O'Shaughnessy A."/>
            <person name="Dike S."/>
            <person name="Dedhia N."/>
            <person name="Preston R."/>
            <person name="Balija V."/>
            <person name="McCombie W.R."/>
            <person name="Chow T."/>
            <person name="Chen H."/>
            <person name="Chung M."/>
            <person name="Chen C."/>
            <person name="Shaw J."/>
            <person name="Wu H."/>
            <person name="Hsiao K."/>
            <person name="Chao Y."/>
            <person name="Chu M."/>
            <person name="Cheng C."/>
            <person name="Hour A."/>
            <person name="Lee P."/>
            <person name="Lin S."/>
            <person name="Lin Y."/>
            <person name="Liou J."/>
            <person name="Liu S."/>
            <person name="Hsing Y."/>
            <person name="Raghuvanshi S."/>
            <person name="Mohanty A."/>
            <person name="Bharti A.K."/>
            <person name="Gaur A."/>
            <person name="Gupta V."/>
            <person name="Kumar D."/>
            <person name="Ravi V."/>
            <person name="Vij S."/>
            <person name="Kapur A."/>
            <person name="Khurana P."/>
            <person name="Khurana P."/>
            <person name="Khurana J.P."/>
            <person name="Tyagi A.K."/>
            <person name="Gaikwad K."/>
            <person name="Singh A."/>
            <person name="Dalal V."/>
            <person name="Srivastava S."/>
            <person name="Dixit A."/>
            <person name="Pal A.K."/>
            <person name="Ghazi I.A."/>
            <person name="Yadav M."/>
            <person name="Pandit A."/>
            <person name="Bhargava A."/>
            <person name="Sureshbabu K."/>
            <person name="Batra K."/>
            <person name="Sharma T.R."/>
            <person name="Mohapatra T."/>
            <person name="Singh N.K."/>
            <person name="Messing J."/>
            <person name="Nelson A.B."/>
            <person name="Fuks G."/>
            <person name="Kavchok S."/>
            <person name="Keizer G."/>
            <person name="Linton E."/>
            <person name="Llaca V."/>
            <person name="Song R."/>
            <person name="Tanyolac B."/>
            <person name="Young S."/>
            <person name="Ho-Il K."/>
            <person name="Hahn J.H."/>
            <person name="Sangsakoo G."/>
            <person name="Vanavichit A."/>
            <person name="de Mattos Luiz.A.T."/>
            <person name="Zimmer P.D."/>
            <person name="Malone G."/>
            <person name="Dellagostin O."/>
            <person name="de Oliveira A.C."/>
            <person name="Bevan M."/>
            <person name="Bancroft I."/>
            <person name="Minx P."/>
            <person name="Cordum H."/>
            <person name="Wilson R."/>
            <person name="Cheng Z."/>
            <person name="Jin W."/>
            <person name="Jiang J."/>
            <person name="Leong S.A."/>
            <person name="Iwama H."/>
            <person name="Gojobori T."/>
            <person name="Itoh T."/>
            <person name="Niimura Y."/>
            <person name="Fujii Y."/>
            <person name="Habara T."/>
            <person name="Sakai H."/>
            <person name="Sato Y."/>
            <person name="Wilson G."/>
            <person name="Kumar K."/>
            <person name="McCouch S."/>
            <person name="Juretic N."/>
            <person name="Hoen D."/>
            <person name="Wright S."/>
            <person name="Bruskiewich R."/>
            <person name="Bureau T."/>
            <person name="Miyao A."/>
            <person name="Hirochika H."/>
            <person name="Nishikawa T."/>
            <person name="Kadowaki K."/>
            <person name="Sugiura M."/>
            <person name="Burr B."/>
            <person name="Sasaki T."/>
        </authorList>
    </citation>
    <scope>NUCLEOTIDE SEQUENCE [LARGE SCALE GENOMIC DNA]</scope>
    <source>
        <strain evidence="4">cv. Nipponbare</strain>
    </source>
</reference>
<evidence type="ECO:0000313" key="2">
    <source>
        <dbReference type="EMBL" id="BAD21788.1"/>
    </source>
</evidence>
<reference evidence="4" key="4">
    <citation type="journal article" date="2008" name="Nucleic Acids Res.">
        <title>The rice annotation project database (RAP-DB): 2008 update.</title>
        <authorList>
            <consortium name="The rice annotation project (RAP)"/>
        </authorList>
    </citation>
    <scope>GENOME REANNOTATION</scope>
    <source>
        <strain evidence="4">cv. Nipponbare</strain>
    </source>
</reference>
<sequence>MAPTQRGRRLWEQRRTEESRWRRAVGWKGRPTAAPSAAGAGTAGGTAPLGDGPGGMRATATGSGRLGGSCARRRATGRDGGSRPDKYLRNCIGTCFASAPRTDIAAAGADGLLSPPPSTKERDVIKATGTAAVVRRRSDKVVRRRWVAAVVRRQSGEVVRRR</sequence>
<gene>
    <name evidence="2" type="ORF">OJ1122_H01.21</name>
    <name evidence="3" type="ORF">P0036H07.2</name>
</gene>
<name>Q6K6U6_ORYSJ</name>
<accession>Q6K6U6</accession>
<evidence type="ECO:0000313" key="4">
    <source>
        <dbReference type="Proteomes" id="UP000000763"/>
    </source>
</evidence>
<reference evidence="2" key="1">
    <citation type="submission" date="2001-10" db="EMBL/GenBank/DDBJ databases">
        <title>Oryza sativa nipponbare(GA3) genomic DNA, chromosome 2, BAC clone:OJ1122_H01.</title>
        <authorList>
            <person name="Sasaki T."/>
            <person name="Matsumoto T."/>
            <person name="Yamamoto K."/>
        </authorList>
    </citation>
    <scope>NUCLEOTIDE SEQUENCE</scope>
</reference>
<organism evidence="3 4">
    <name type="scientific">Oryza sativa subsp. japonica</name>
    <name type="common">Rice</name>
    <dbReference type="NCBI Taxonomy" id="39947"/>
    <lineage>
        <taxon>Eukaryota</taxon>
        <taxon>Viridiplantae</taxon>
        <taxon>Streptophyta</taxon>
        <taxon>Embryophyta</taxon>
        <taxon>Tracheophyta</taxon>
        <taxon>Spermatophyta</taxon>
        <taxon>Magnoliopsida</taxon>
        <taxon>Liliopsida</taxon>
        <taxon>Poales</taxon>
        <taxon>Poaceae</taxon>
        <taxon>BOP clade</taxon>
        <taxon>Oryzoideae</taxon>
        <taxon>Oryzeae</taxon>
        <taxon>Oryzinae</taxon>
        <taxon>Oryza</taxon>
        <taxon>Oryza sativa</taxon>
    </lineage>
</organism>
<feature type="compositionally biased region" description="Basic and acidic residues" evidence="1">
    <location>
        <begin position="9"/>
        <end position="21"/>
    </location>
</feature>
<feature type="compositionally biased region" description="Low complexity" evidence="1">
    <location>
        <begin position="29"/>
        <end position="50"/>
    </location>
</feature>
<dbReference type="Proteomes" id="UP000000763">
    <property type="component" value="Chromosome 2"/>
</dbReference>
<feature type="region of interest" description="Disordered" evidence="1">
    <location>
        <begin position="1"/>
        <end position="84"/>
    </location>
</feature>
<dbReference type="EMBL" id="AP004302">
    <property type="protein sequence ID" value="BAD21788.1"/>
    <property type="molecule type" value="Genomic_DNA"/>
</dbReference>
<protein>
    <submittedName>
        <fullName evidence="3">Uncharacterized protein</fullName>
    </submittedName>
</protein>
<evidence type="ECO:0000256" key="1">
    <source>
        <dbReference type="SAM" id="MobiDB-lite"/>
    </source>
</evidence>
<evidence type="ECO:0000313" key="3">
    <source>
        <dbReference type="EMBL" id="BAD21950.1"/>
    </source>
</evidence>
<dbReference type="EMBL" id="AP004998">
    <property type="protein sequence ID" value="BAD21950.1"/>
    <property type="molecule type" value="Genomic_DNA"/>
</dbReference>
<dbReference type="AlphaFoldDB" id="Q6K6U6"/>
<proteinExistence type="predicted"/>
<reference evidence="3" key="2">
    <citation type="submission" date="2002-03" db="EMBL/GenBank/DDBJ databases">
        <title>Oryza sativa nipponbare(GA3) genomic DNA, chromosome 2, PAC clone:P0036H07.</title>
        <authorList>
            <person name="Sasaki T."/>
            <person name="Matsumoto T."/>
            <person name="Yamamoto K."/>
        </authorList>
    </citation>
    <scope>NUCLEOTIDE SEQUENCE</scope>
</reference>